<dbReference type="Proteomes" id="UP000011761">
    <property type="component" value="Unassembled WGS sequence"/>
</dbReference>
<gene>
    <name evidence="1" type="ORF">BAUCODRAFT_30271</name>
</gene>
<reference evidence="1 2" key="1">
    <citation type="journal article" date="2012" name="PLoS Pathog.">
        <title>Diverse lifestyles and strategies of plant pathogenesis encoded in the genomes of eighteen Dothideomycetes fungi.</title>
        <authorList>
            <person name="Ohm R.A."/>
            <person name="Feau N."/>
            <person name="Henrissat B."/>
            <person name="Schoch C.L."/>
            <person name="Horwitz B.A."/>
            <person name="Barry K.W."/>
            <person name="Condon B.J."/>
            <person name="Copeland A.C."/>
            <person name="Dhillon B."/>
            <person name="Glaser F."/>
            <person name="Hesse C.N."/>
            <person name="Kosti I."/>
            <person name="LaButti K."/>
            <person name="Lindquist E.A."/>
            <person name="Lucas S."/>
            <person name="Salamov A.A."/>
            <person name="Bradshaw R.E."/>
            <person name="Ciuffetti L."/>
            <person name="Hamelin R.C."/>
            <person name="Kema G.H.J."/>
            <person name="Lawrence C."/>
            <person name="Scott J.A."/>
            <person name="Spatafora J.W."/>
            <person name="Turgeon B.G."/>
            <person name="de Wit P.J.G.M."/>
            <person name="Zhong S."/>
            <person name="Goodwin S.B."/>
            <person name="Grigoriev I.V."/>
        </authorList>
    </citation>
    <scope>NUCLEOTIDE SEQUENCE [LARGE SCALE GENOMIC DNA]</scope>
    <source>
        <strain evidence="1 2">UAMH 10762</strain>
    </source>
</reference>
<proteinExistence type="predicted"/>
<evidence type="ECO:0000313" key="2">
    <source>
        <dbReference type="Proteomes" id="UP000011761"/>
    </source>
</evidence>
<dbReference type="HOGENOM" id="CLU_2637692_0_0_1"/>
<dbReference type="EMBL" id="KB445551">
    <property type="protein sequence ID" value="EMC99856.1"/>
    <property type="molecule type" value="Genomic_DNA"/>
</dbReference>
<organism evidence="1 2">
    <name type="scientific">Baudoinia panamericana (strain UAMH 10762)</name>
    <name type="common">Angels' share fungus</name>
    <name type="synonym">Baudoinia compniacensis (strain UAMH 10762)</name>
    <dbReference type="NCBI Taxonomy" id="717646"/>
    <lineage>
        <taxon>Eukaryota</taxon>
        <taxon>Fungi</taxon>
        <taxon>Dikarya</taxon>
        <taxon>Ascomycota</taxon>
        <taxon>Pezizomycotina</taxon>
        <taxon>Dothideomycetes</taxon>
        <taxon>Dothideomycetidae</taxon>
        <taxon>Mycosphaerellales</taxon>
        <taxon>Teratosphaeriaceae</taxon>
        <taxon>Baudoinia</taxon>
    </lineage>
</organism>
<accession>M2MSK2</accession>
<dbReference type="KEGG" id="bcom:BAUCODRAFT_30271"/>
<keyword evidence="2" id="KW-1185">Reference proteome</keyword>
<protein>
    <submittedName>
        <fullName evidence="1">Uncharacterized protein</fullName>
    </submittedName>
</protein>
<dbReference type="GeneID" id="19111173"/>
<sequence length="77" mass="9246">MCICTIIEHRCTHCEAVLSRSYDISRCENTRRGARCCNVVENDPTIQVIRTTKCFRCREQDHKLHPTKNIRERYYNR</sequence>
<evidence type="ECO:0000313" key="1">
    <source>
        <dbReference type="EMBL" id="EMC99856.1"/>
    </source>
</evidence>
<dbReference type="RefSeq" id="XP_007672991.1">
    <property type="nucleotide sequence ID" value="XM_007674801.1"/>
</dbReference>
<name>M2MSK2_BAUPA</name>
<dbReference type="AlphaFoldDB" id="M2MSK2"/>